<keyword evidence="2" id="KW-0436">Ligase</keyword>
<sequence length="511" mass="55461">MMPTLGEAMTRIGRHFGRRPAMRDDESESTWTEFSERVTVTAGLLHGLGVKSGERVAIYARNSIRFDELKWGAFHAGIVAVPVNWRLAPVEIAHILADSGCELIFVEADFISVFDTAELAPWRDKLICLTGEAAIELATYDHLFETAHSIDLGDVSPDDDALILYTGGTTGRSKGVRLSHTNIISCAAAFTLATRAQPDDTYLHLAPMFHSADLLGTGWMLLGAAHAYVPMFSPTAFLDAVSKYEVTATVAVPTMLMMTLTDPALESADTSSLRLMGFGASPMDPAWIKRTAAGFPHTKLFNCYGLTETAPDLTVFDPTEFEHAVKKDLPTLASVGKPNCLVDLKVVDADGNDLPPGETGVLLARGPNITKGYLNLPEETATALGNGWLRTGDVARIDDEGYVYLIDREKDLIISGGENVYSSEVETALYQHPDIHECAVIGTPDERLGQIVTAVIVAAPDVSPTSDAIIDHCRKLIGGYKIPRRIEFVEAMPKNELGKILKTRLRDAYAG</sequence>
<dbReference type="FunFam" id="3.30.300.30:FF:000008">
    <property type="entry name" value="2,3-dihydroxybenzoate-AMP ligase"/>
    <property type="match status" value="1"/>
</dbReference>
<evidence type="ECO:0000313" key="5">
    <source>
        <dbReference type="EMBL" id="SUZ76003.1"/>
    </source>
</evidence>
<dbReference type="InterPro" id="IPR000873">
    <property type="entry name" value="AMP-dep_synth/lig_dom"/>
</dbReference>
<feature type="domain" description="AMP-binding enzyme C-terminal" evidence="4">
    <location>
        <begin position="424"/>
        <end position="499"/>
    </location>
</feature>
<accession>A0A381QEA8</accession>
<dbReference type="GO" id="GO:0006631">
    <property type="term" value="P:fatty acid metabolic process"/>
    <property type="evidence" value="ECO:0007669"/>
    <property type="project" value="TreeGrafter"/>
</dbReference>
<comment type="similarity">
    <text evidence="1">Belongs to the ATP-dependent AMP-binding enzyme family.</text>
</comment>
<dbReference type="SUPFAM" id="SSF56801">
    <property type="entry name" value="Acetyl-CoA synthetase-like"/>
    <property type="match status" value="1"/>
</dbReference>
<evidence type="ECO:0000256" key="2">
    <source>
        <dbReference type="ARBA" id="ARBA00022598"/>
    </source>
</evidence>
<evidence type="ECO:0000259" key="4">
    <source>
        <dbReference type="Pfam" id="PF13193"/>
    </source>
</evidence>
<dbReference type="InterPro" id="IPR045851">
    <property type="entry name" value="AMP-bd_C_sf"/>
</dbReference>
<dbReference type="Gene3D" id="3.30.300.30">
    <property type="match status" value="1"/>
</dbReference>
<evidence type="ECO:0000259" key="3">
    <source>
        <dbReference type="Pfam" id="PF00501"/>
    </source>
</evidence>
<dbReference type="AlphaFoldDB" id="A0A381QEA8"/>
<dbReference type="Pfam" id="PF13193">
    <property type="entry name" value="AMP-binding_C"/>
    <property type="match status" value="1"/>
</dbReference>
<dbReference type="InterPro" id="IPR020845">
    <property type="entry name" value="AMP-binding_CS"/>
</dbReference>
<dbReference type="Pfam" id="PF00501">
    <property type="entry name" value="AMP-binding"/>
    <property type="match status" value="1"/>
</dbReference>
<dbReference type="PROSITE" id="PS00455">
    <property type="entry name" value="AMP_BINDING"/>
    <property type="match status" value="1"/>
</dbReference>
<dbReference type="InterPro" id="IPR025110">
    <property type="entry name" value="AMP-bd_C"/>
</dbReference>
<dbReference type="EMBL" id="UINC01001261">
    <property type="protein sequence ID" value="SUZ76003.1"/>
    <property type="molecule type" value="Genomic_DNA"/>
</dbReference>
<feature type="domain" description="AMP-dependent synthetase/ligase" evidence="3">
    <location>
        <begin position="14"/>
        <end position="374"/>
    </location>
</feature>
<dbReference type="GO" id="GO:0031956">
    <property type="term" value="F:medium-chain fatty acid-CoA ligase activity"/>
    <property type="evidence" value="ECO:0007669"/>
    <property type="project" value="TreeGrafter"/>
</dbReference>
<dbReference type="Gene3D" id="3.40.50.12780">
    <property type="entry name" value="N-terminal domain of ligase-like"/>
    <property type="match status" value="1"/>
</dbReference>
<gene>
    <name evidence="5" type="ORF">METZ01_LOCUS28857</name>
</gene>
<name>A0A381QEA8_9ZZZZ</name>
<reference evidence="5" key="1">
    <citation type="submission" date="2018-05" db="EMBL/GenBank/DDBJ databases">
        <authorList>
            <person name="Lanie J.A."/>
            <person name="Ng W.-L."/>
            <person name="Kazmierczak K.M."/>
            <person name="Andrzejewski T.M."/>
            <person name="Davidsen T.M."/>
            <person name="Wayne K.J."/>
            <person name="Tettelin H."/>
            <person name="Glass J.I."/>
            <person name="Rusch D."/>
            <person name="Podicherti R."/>
            <person name="Tsui H.-C.T."/>
            <person name="Winkler M.E."/>
        </authorList>
    </citation>
    <scope>NUCLEOTIDE SEQUENCE</scope>
</reference>
<evidence type="ECO:0000256" key="1">
    <source>
        <dbReference type="ARBA" id="ARBA00006432"/>
    </source>
</evidence>
<dbReference type="PANTHER" id="PTHR43201:SF5">
    <property type="entry name" value="MEDIUM-CHAIN ACYL-COA LIGASE ACSF2, MITOCHONDRIAL"/>
    <property type="match status" value="1"/>
</dbReference>
<dbReference type="InterPro" id="IPR042099">
    <property type="entry name" value="ANL_N_sf"/>
</dbReference>
<evidence type="ECO:0008006" key="6">
    <source>
        <dbReference type="Google" id="ProtNLM"/>
    </source>
</evidence>
<proteinExistence type="inferred from homology"/>
<protein>
    <recommendedName>
        <fullName evidence="6">Fatty-acid--CoA ligase</fullName>
    </recommendedName>
</protein>
<organism evidence="5">
    <name type="scientific">marine metagenome</name>
    <dbReference type="NCBI Taxonomy" id="408172"/>
    <lineage>
        <taxon>unclassified sequences</taxon>
        <taxon>metagenomes</taxon>
        <taxon>ecological metagenomes</taxon>
    </lineage>
</organism>
<dbReference type="PANTHER" id="PTHR43201">
    <property type="entry name" value="ACYL-COA SYNTHETASE"/>
    <property type="match status" value="1"/>
</dbReference>